<protein>
    <submittedName>
        <fullName evidence="1">Uncharacterized protein</fullName>
    </submittedName>
</protein>
<accession>A0A645ISZ3</accession>
<gene>
    <name evidence="1" type="ORF">SDC9_202017</name>
</gene>
<sequence length="153" mass="16929">MAGLEDDVDDAVRAVFFRVVAQQLQTARVGGHYGAGDREVLFGQRVERGDLLADPEVRAFEVAAVFKSDDDRGAVGGFKDVDDLFERFAHRAAGDEDAVGGDVLAALSVDVVFQYFVDKLVYLRNALFVVEGKLEVVRHEHDLLTRYDGVRQL</sequence>
<dbReference type="EMBL" id="VSSQ01122488">
    <property type="protein sequence ID" value="MPN54347.1"/>
    <property type="molecule type" value="Genomic_DNA"/>
</dbReference>
<organism evidence="1">
    <name type="scientific">bioreactor metagenome</name>
    <dbReference type="NCBI Taxonomy" id="1076179"/>
    <lineage>
        <taxon>unclassified sequences</taxon>
        <taxon>metagenomes</taxon>
        <taxon>ecological metagenomes</taxon>
    </lineage>
</organism>
<dbReference type="AlphaFoldDB" id="A0A645ISZ3"/>
<reference evidence="1" key="1">
    <citation type="submission" date="2019-08" db="EMBL/GenBank/DDBJ databases">
        <authorList>
            <person name="Kucharzyk K."/>
            <person name="Murdoch R.W."/>
            <person name="Higgins S."/>
            <person name="Loffler F."/>
        </authorList>
    </citation>
    <scope>NUCLEOTIDE SEQUENCE</scope>
</reference>
<comment type="caution">
    <text evidence="1">The sequence shown here is derived from an EMBL/GenBank/DDBJ whole genome shotgun (WGS) entry which is preliminary data.</text>
</comment>
<proteinExistence type="predicted"/>
<name>A0A645ISZ3_9ZZZZ</name>
<evidence type="ECO:0000313" key="1">
    <source>
        <dbReference type="EMBL" id="MPN54347.1"/>
    </source>
</evidence>